<dbReference type="EMBL" id="MU006607">
    <property type="protein sequence ID" value="KAF2742573.1"/>
    <property type="molecule type" value="Genomic_DNA"/>
</dbReference>
<evidence type="ECO:0000256" key="2">
    <source>
        <dbReference type="SAM" id="Phobius"/>
    </source>
</evidence>
<evidence type="ECO:0000256" key="1">
    <source>
        <dbReference type="SAM" id="MobiDB-lite"/>
    </source>
</evidence>
<dbReference type="InterPro" id="IPR009571">
    <property type="entry name" value="SUR7/Rim9-like_fungi"/>
</dbReference>
<dbReference type="Gene3D" id="1.20.140.150">
    <property type="match status" value="1"/>
</dbReference>
<reference evidence="3" key="1">
    <citation type="journal article" date="2020" name="Stud. Mycol.">
        <title>101 Dothideomycetes genomes: a test case for predicting lifestyles and emergence of pathogens.</title>
        <authorList>
            <person name="Haridas S."/>
            <person name="Albert R."/>
            <person name="Binder M."/>
            <person name="Bloem J."/>
            <person name="Labutti K."/>
            <person name="Salamov A."/>
            <person name="Andreopoulos B."/>
            <person name="Baker S."/>
            <person name="Barry K."/>
            <person name="Bills G."/>
            <person name="Bluhm B."/>
            <person name="Cannon C."/>
            <person name="Castanera R."/>
            <person name="Culley D."/>
            <person name="Daum C."/>
            <person name="Ezra D."/>
            <person name="Gonzalez J."/>
            <person name="Henrissat B."/>
            <person name="Kuo A."/>
            <person name="Liang C."/>
            <person name="Lipzen A."/>
            <person name="Lutzoni F."/>
            <person name="Magnuson J."/>
            <person name="Mondo S."/>
            <person name="Nolan M."/>
            <person name="Ohm R."/>
            <person name="Pangilinan J."/>
            <person name="Park H.-J."/>
            <person name="Ramirez L."/>
            <person name="Alfaro M."/>
            <person name="Sun H."/>
            <person name="Tritt A."/>
            <person name="Yoshinaga Y."/>
            <person name="Zwiers L.-H."/>
            <person name="Turgeon B."/>
            <person name="Goodwin S."/>
            <person name="Spatafora J."/>
            <person name="Crous P."/>
            <person name="Grigoriev I."/>
        </authorList>
    </citation>
    <scope>NUCLEOTIDE SEQUENCE</scope>
    <source>
        <strain evidence="3">CBS 119925</strain>
    </source>
</reference>
<dbReference type="OrthoDB" id="2327445at2759"/>
<dbReference type="GO" id="GO:0051285">
    <property type="term" value="C:cell cortex of cell tip"/>
    <property type="evidence" value="ECO:0007669"/>
    <property type="project" value="TreeGrafter"/>
</dbReference>
<sequence>MPHRSKRSTQDVGTISPIERPSNPSKDEIKRTTRRRKIFALLTSLFLLTTTLFLVLVELGSTYPRPVLKDWYFIRLDVSHVLPRRIPNAELMNTIAQSIGLHDFYQVGLWGYCSGYFDSRSVTFCSRPQTLYWFNPVEILQNDLIAGASITLPADIANILNLVRIISRVMFAFFLTSAVFSAFLIILAPLSLYTRWLSILLAMLTFINALLCTTATIIATALFVIIKRTVESVDEANISAELGAALFAFMWLATLFSIAAWLIQTGLCCCYTSRREARKRKKRGSSEMTQRAQAPV</sequence>
<protein>
    <submittedName>
        <fullName evidence="3">Integral membrane protein</fullName>
    </submittedName>
</protein>
<dbReference type="InterPro" id="IPR052413">
    <property type="entry name" value="SUR7_domain"/>
</dbReference>
<name>A0A6A6UXX9_9PLEO</name>
<organism evidence="3 4">
    <name type="scientific">Sporormia fimetaria CBS 119925</name>
    <dbReference type="NCBI Taxonomy" id="1340428"/>
    <lineage>
        <taxon>Eukaryota</taxon>
        <taxon>Fungi</taxon>
        <taxon>Dikarya</taxon>
        <taxon>Ascomycota</taxon>
        <taxon>Pezizomycotina</taxon>
        <taxon>Dothideomycetes</taxon>
        <taxon>Pleosporomycetidae</taxon>
        <taxon>Pleosporales</taxon>
        <taxon>Sporormiaceae</taxon>
        <taxon>Sporormia</taxon>
    </lineage>
</organism>
<dbReference type="PANTHER" id="PTHR28019:SF2">
    <property type="entry name" value="CELL MEMBRANE PROTEIN YLR413W-RELATED"/>
    <property type="match status" value="1"/>
</dbReference>
<evidence type="ECO:0000313" key="3">
    <source>
        <dbReference type="EMBL" id="KAF2742573.1"/>
    </source>
</evidence>
<keyword evidence="4" id="KW-1185">Reference proteome</keyword>
<feature type="region of interest" description="Disordered" evidence="1">
    <location>
        <begin position="1"/>
        <end position="29"/>
    </location>
</feature>
<keyword evidence="2" id="KW-0472">Membrane</keyword>
<feature type="transmembrane region" description="Helical" evidence="2">
    <location>
        <begin position="199"/>
        <end position="226"/>
    </location>
</feature>
<feature type="transmembrane region" description="Helical" evidence="2">
    <location>
        <begin position="165"/>
        <end position="187"/>
    </location>
</feature>
<dbReference type="GO" id="GO:0031505">
    <property type="term" value="P:fungal-type cell wall organization"/>
    <property type="evidence" value="ECO:0007669"/>
    <property type="project" value="TreeGrafter"/>
</dbReference>
<keyword evidence="2" id="KW-1133">Transmembrane helix</keyword>
<proteinExistence type="predicted"/>
<gene>
    <name evidence="3" type="ORF">M011DRAFT_412375</name>
</gene>
<feature type="transmembrane region" description="Helical" evidence="2">
    <location>
        <begin position="246"/>
        <end position="273"/>
    </location>
</feature>
<dbReference type="Proteomes" id="UP000799440">
    <property type="component" value="Unassembled WGS sequence"/>
</dbReference>
<dbReference type="GO" id="GO:0005886">
    <property type="term" value="C:plasma membrane"/>
    <property type="evidence" value="ECO:0007669"/>
    <property type="project" value="InterPro"/>
</dbReference>
<dbReference type="Pfam" id="PF06687">
    <property type="entry name" value="SUR7"/>
    <property type="match status" value="1"/>
</dbReference>
<keyword evidence="2" id="KW-0812">Transmembrane</keyword>
<dbReference type="AlphaFoldDB" id="A0A6A6UXX9"/>
<evidence type="ECO:0000313" key="4">
    <source>
        <dbReference type="Proteomes" id="UP000799440"/>
    </source>
</evidence>
<accession>A0A6A6UXX9</accession>
<dbReference type="PANTHER" id="PTHR28019">
    <property type="entry name" value="CELL MEMBRANE PROTEIN YLR413W-RELATED"/>
    <property type="match status" value="1"/>
</dbReference>
<feature type="transmembrane region" description="Helical" evidence="2">
    <location>
        <begin position="38"/>
        <end position="57"/>
    </location>
</feature>